<dbReference type="Pfam" id="PF11104">
    <property type="entry name" value="PilM_2"/>
    <property type="match status" value="1"/>
</dbReference>
<protein>
    <recommendedName>
        <fullName evidence="2">Pilus assembly protein PilM</fullName>
    </recommendedName>
</protein>
<accession>X1KJ04</accession>
<dbReference type="AlphaFoldDB" id="X1KJ04"/>
<name>X1KJ04_9ZZZZ</name>
<dbReference type="InterPro" id="IPR005883">
    <property type="entry name" value="PilM"/>
</dbReference>
<gene>
    <name evidence="1" type="ORF">S06H3_02780</name>
</gene>
<feature type="non-terminal residue" evidence="1">
    <location>
        <position position="1"/>
    </location>
</feature>
<dbReference type="Gene3D" id="3.30.420.40">
    <property type="match status" value="1"/>
</dbReference>
<organism evidence="1">
    <name type="scientific">marine sediment metagenome</name>
    <dbReference type="NCBI Taxonomy" id="412755"/>
    <lineage>
        <taxon>unclassified sequences</taxon>
        <taxon>metagenomes</taxon>
        <taxon>ecological metagenomes</taxon>
    </lineage>
</organism>
<reference evidence="1" key="1">
    <citation type="journal article" date="2014" name="Front. Microbiol.">
        <title>High frequency of phylogenetically diverse reductive dehalogenase-homologous genes in deep subseafloor sedimentary metagenomes.</title>
        <authorList>
            <person name="Kawai M."/>
            <person name="Futagami T."/>
            <person name="Toyoda A."/>
            <person name="Takaki Y."/>
            <person name="Nishi S."/>
            <person name="Hori S."/>
            <person name="Arai W."/>
            <person name="Tsubouchi T."/>
            <person name="Morono Y."/>
            <person name="Uchiyama I."/>
            <person name="Ito T."/>
            <person name="Fujiyama A."/>
            <person name="Inagaki F."/>
            <person name="Takami H."/>
        </authorList>
    </citation>
    <scope>NUCLEOTIDE SEQUENCE</scope>
    <source>
        <strain evidence="1">Expedition CK06-06</strain>
    </source>
</reference>
<dbReference type="EMBL" id="BARV01000841">
    <property type="protein sequence ID" value="GAH90129.1"/>
    <property type="molecule type" value="Genomic_DNA"/>
</dbReference>
<sequence>HTHSSHEHLPPDGEEIKKILLCGRGANLKGLTDFVSSGLKIPVELGNPWINILPEPLKQVPELVFEESLGYTTALGLALRGVHD</sequence>
<comment type="caution">
    <text evidence="1">The sequence shown here is derived from an EMBL/GenBank/DDBJ whole genome shotgun (WGS) entry which is preliminary data.</text>
</comment>
<proteinExistence type="predicted"/>
<evidence type="ECO:0008006" key="2">
    <source>
        <dbReference type="Google" id="ProtNLM"/>
    </source>
</evidence>
<evidence type="ECO:0000313" key="1">
    <source>
        <dbReference type="EMBL" id="GAH90129.1"/>
    </source>
</evidence>